<dbReference type="VEuPathDB" id="TriTrypDB:TvY486_0900420"/>
<protein>
    <submittedName>
        <fullName evidence="2">Uncharacterized protein</fullName>
    </submittedName>
</protein>
<reference evidence="2" key="1">
    <citation type="journal article" date="2012" name="Proc. Natl. Acad. Sci. U.S.A.">
        <title>Antigenic diversity is generated by distinct evolutionary mechanisms in African trypanosome species.</title>
        <authorList>
            <person name="Jackson A.P."/>
            <person name="Berry A."/>
            <person name="Aslett M."/>
            <person name="Allison H.C."/>
            <person name="Burton P."/>
            <person name="Vavrova-Anderson J."/>
            <person name="Brown R."/>
            <person name="Browne H."/>
            <person name="Corton N."/>
            <person name="Hauser H."/>
            <person name="Gamble J."/>
            <person name="Gilderthorp R."/>
            <person name="Marcello L."/>
            <person name="McQuillan J."/>
            <person name="Otto T.D."/>
            <person name="Quail M.A."/>
            <person name="Sanders M.J."/>
            <person name="van Tonder A."/>
            <person name="Ginger M.L."/>
            <person name="Field M.C."/>
            <person name="Barry J.D."/>
            <person name="Hertz-Fowler C."/>
            <person name="Berriman M."/>
        </authorList>
    </citation>
    <scope>NUCLEOTIDE SEQUENCE</scope>
    <source>
        <strain evidence="2">Y486</strain>
    </source>
</reference>
<dbReference type="AlphaFoldDB" id="G0U1S0"/>
<feature type="compositionally biased region" description="Low complexity" evidence="1">
    <location>
        <begin position="185"/>
        <end position="204"/>
    </location>
</feature>
<evidence type="ECO:0000256" key="1">
    <source>
        <dbReference type="SAM" id="MobiDB-lite"/>
    </source>
</evidence>
<dbReference type="OMA" id="SKKEMTH"/>
<proteinExistence type="predicted"/>
<evidence type="ECO:0000313" key="2">
    <source>
        <dbReference type="EMBL" id="CCC50219.1"/>
    </source>
</evidence>
<dbReference type="EMBL" id="HE573025">
    <property type="protein sequence ID" value="CCC50219.1"/>
    <property type="molecule type" value="Genomic_DNA"/>
</dbReference>
<sequence length="232" mass="27455">MPNPYIGNDEAARFVEYFASLRMLRDSVYRLHTVGQLHQVESRRRARAAIIEYSFPPRILRSQREIDGHVNKMVHEEMLRRQKKLSELAWEIYHPARRRCMSKAELQTHVHHMYEEQMRLREQRRQQSKLNLGILTKEEKEAKTKRGKELMQARELMRQREGNWRTPSAHVKHNDGDLLLVSQVPISPMPRSSPGRSSRDGGSPLRKGAHIVDMERLKRLAEPLRPRSKFQR</sequence>
<feature type="compositionally biased region" description="Basic and acidic residues" evidence="1">
    <location>
        <begin position="210"/>
        <end position="225"/>
    </location>
</feature>
<accession>G0U1S0</accession>
<organism evidence="2">
    <name type="scientific">Trypanosoma vivax (strain Y486)</name>
    <dbReference type="NCBI Taxonomy" id="1055687"/>
    <lineage>
        <taxon>Eukaryota</taxon>
        <taxon>Discoba</taxon>
        <taxon>Euglenozoa</taxon>
        <taxon>Kinetoplastea</taxon>
        <taxon>Metakinetoplastina</taxon>
        <taxon>Trypanosomatida</taxon>
        <taxon>Trypanosomatidae</taxon>
        <taxon>Trypanosoma</taxon>
        <taxon>Duttonella</taxon>
    </lineage>
</organism>
<name>G0U1S0_TRYVY</name>
<gene>
    <name evidence="2" type="ORF">TVY486_0900420</name>
</gene>
<feature type="region of interest" description="Disordered" evidence="1">
    <location>
        <begin position="185"/>
        <end position="232"/>
    </location>
</feature>